<protein>
    <recommendedName>
        <fullName evidence="5">Transposase</fullName>
    </recommendedName>
</protein>
<name>A0ABQ8SVB7_PERAM</name>
<accession>A0ABQ8SVB7</accession>
<dbReference type="PANTHER" id="PTHR47326:SF1">
    <property type="entry name" value="HTH PSQ-TYPE DOMAIN-CONTAINING PROTEIN"/>
    <property type="match status" value="1"/>
</dbReference>
<dbReference type="InterPro" id="IPR036397">
    <property type="entry name" value="RNaseH_sf"/>
</dbReference>
<dbReference type="Gene3D" id="3.30.420.10">
    <property type="entry name" value="Ribonuclease H-like superfamily/Ribonuclease H"/>
    <property type="match status" value="3"/>
</dbReference>
<sequence>VEREDRDNVGVEREDRDNVGVEREDRDNVGVEREDRDNVGVEREDRDNVGVKRLPRLPYVRPLESFPVVKDGVQFCDVDKYPINVLYHVEGTRTGDKSKQNTVFADAADDDMTTSLPSKETLRGRSDSSFRGEGYIQCCVGVRLCDTYIIKSRQRYTSCTVRRTAMLRWLVVCTRRGTHSDNVQIGRQLYVSITVCQSMDNLTLLVWEGDDQDLQLQKYRRRFWRGGCEHDSFYQHTKGSVASQCSSYDCQETVERVSVVSLSFATCTGPVTSRLPCTSWFCQWFLQQCGVNPALVLFTDEAQFTRDGKTNFHNQHVCAYENPRVTVPSHHQAYTIFLENAIPYGLEDTALINRQHIHFLHDGAPAHFSRTARRYLDRRFPDRWIGRGGPIAWPPRSPDLNPFDFYLWGHLKSLVYSSPVPDLESLRNRIVACSEDIGLRNTPGVWDRVRRSMRHRCSSLGQDWKISIARLLKMSPTTVLKWKNQTDGSVSDAKRSGRPSKVSPQTKRKIREWVKDKVGVGTRAVAKRLNFSECYLSINKNISHMTISRHCRSQDWGRRSYIPRIKPMLSEKNISDRIKFCERSLKEGYTEDAPAARILRAHILFTDESLVELHSIPNRQNARIRTADPSSIKPAQVPKFGVKIMVVGGISRYGKTQLVIVNEKKTVNGEYYCTHILPAYAKVLRDTTKFPKQHIAFLLQDGAGAHTAKSTLDTIKNSGIKVWTDWPGNSYRFKSHRAPGSRSQESVFRTPKPRSRNELIARLLKEWESITQEDIFRLTDRSIDFVTISGNISFQQNDSPLYYRRRVMDFLNQMFPGKWIGRRGHIEWPARLLDLNPLDFSLWDSLKSRVYRGRPKSIENMKLRINNEMEVMRKSIDSFRDRLGHLFGCECFSF</sequence>
<proteinExistence type="predicted"/>
<evidence type="ECO:0000256" key="2">
    <source>
        <dbReference type="SAM" id="MobiDB-lite"/>
    </source>
</evidence>
<reference evidence="3 4" key="1">
    <citation type="journal article" date="2022" name="Allergy">
        <title>Genome assembly and annotation of Periplaneta americana reveal a comprehensive cockroach allergen profile.</title>
        <authorList>
            <person name="Wang L."/>
            <person name="Xiong Q."/>
            <person name="Saelim N."/>
            <person name="Wang L."/>
            <person name="Nong W."/>
            <person name="Wan A.T."/>
            <person name="Shi M."/>
            <person name="Liu X."/>
            <person name="Cao Q."/>
            <person name="Hui J.H.L."/>
            <person name="Sookrung N."/>
            <person name="Leung T.F."/>
            <person name="Tungtrongchitr A."/>
            <person name="Tsui S.K.W."/>
        </authorList>
    </citation>
    <scope>NUCLEOTIDE SEQUENCE [LARGE SCALE GENOMIC DNA]</scope>
    <source>
        <strain evidence="3">PWHHKU_190912</strain>
    </source>
</reference>
<comment type="subcellular location">
    <subcellularLocation>
        <location evidence="1">Nucleus</location>
    </subcellularLocation>
</comment>
<organism evidence="3 4">
    <name type="scientific">Periplaneta americana</name>
    <name type="common">American cockroach</name>
    <name type="synonym">Blatta americana</name>
    <dbReference type="NCBI Taxonomy" id="6978"/>
    <lineage>
        <taxon>Eukaryota</taxon>
        <taxon>Metazoa</taxon>
        <taxon>Ecdysozoa</taxon>
        <taxon>Arthropoda</taxon>
        <taxon>Hexapoda</taxon>
        <taxon>Insecta</taxon>
        <taxon>Pterygota</taxon>
        <taxon>Neoptera</taxon>
        <taxon>Polyneoptera</taxon>
        <taxon>Dictyoptera</taxon>
        <taxon>Blattodea</taxon>
        <taxon>Blattoidea</taxon>
        <taxon>Blattidae</taxon>
        <taxon>Blattinae</taxon>
        <taxon>Periplaneta</taxon>
    </lineage>
</organism>
<dbReference type="InterPro" id="IPR009057">
    <property type="entry name" value="Homeodomain-like_sf"/>
</dbReference>
<dbReference type="Proteomes" id="UP001148838">
    <property type="component" value="Unassembled WGS sequence"/>
</dbReference>
<evidence type="ECO:0000313" key="3">
    <source>
        <dbReference type="EMBL" id="KAJ4438149.1"/>
    </source>
</evidence>
<dbReference type="EMBL" id="JAJSOF020000019">
    <property type="protein sequence ID" value="KAJ4438149.1"/>
    <property type="molecule type" value="Genomic_DNA"/>
</dbReference>
<evidence type="ECO:0008006" key="5">
    <source>
        <dbReference type="Google" id="ProtNLM"/>
    </source>
</evidence>
<dbReference type="PANTHER" id="PTHR47326">
    <property type="entry name" value="TRANSPOSABLE ELEMENT TC3 TRANSPOSASE-LIKE PROTEIN"/>
    <property type="match status" value="1"/>
</dbReference>
<gene>
    <name evidence="3" type="ORF">ANN_14088</name>
</gene>
<evidence type="ECO:0000256" key="1">
    <source>
        <dbReference type="ARBA" id="ARBA00004123"/>
    </source>
</evidence>
<feature type="region of interest" description="Disordered" evidence="2">
    <location>
        <begin position="485"/>
        <end position="506"/>
    </location>
</feature>
<keyword evidence="4" id="KW-1185">Reference proteome</keyword>
<feature type="region of interest" description="Disordered" evidence="2">
    <location>
        <begin position="1"/>
        <end position="45"/>
    </location>
</feature>
<comment type="caution">
    <text evidence="3">The sequence shown here is derived from an EMBL/GenBank/DDBJ whole genome shotgun (WGS) entry which is preliminary data.</text>
</comment>
<dbReference type="SUPFAM" id="SSF46689">
    <property type="entry name" value="Homeodomain-like"/>
    <property type="match status" value="1"/>
</dbReference>
<evidence type="ECO:0000313" key="4">
    <source>
        <dbReference type="Proteomes" id="UP001148838"/>
    </source>
</evidence>
<feature type="non-terminal residue" evidence="3">
    <location>
        <position position="1"/>
    </location>
</feature>